<dbReference type="GeneID" id="22587719"/>
<dbReference type="Pfam" id="PF03378">
    <property type="entry name" value="CAS_CSE1"/>
    <property type="match status" value="1"/>
</dbReference>
<dbReference type="GO" id="GO:0031267">
    <property type="term" value="F:small GTPase binding"/>
    <property type="evidence" value="ECO:0007669"/>
    <property type="project" value="InterPro"/>
</dbReference>
<dbReference type="Proteomes" id="UP000001628">
    <property type="component" value="Unassembled WGS sequence"/>
</dbReference>
<dbReference type="STRING" id="502780.A0A0A0HVG2"/>
<dbReference type="PANTHER" id="PTHR10997:SF8">
    <property type="entry name" value="EXPORTIN-2"/>
    <property type="match status" value="1"/>
</dbReference>
<comment type="similarity">
    <text evidence="3">Belongs to the XPO2/CSE1 family.</text>
</comment>
<dbReference type="OMA" id="AENEFLM"/>
<dbReference type="InterPro" id="IPR011989">
    <property type="entry name" value="ARM-like"/>
</dbReference>
<dbReference type="GO" id="GO:0005829">
    <property type="term" value="C:cytosol"/>
    <property type="evidence" value="ECO:0007669"/>
    <property type="project" value="TreeGrafter"/>
</dbReference>
<dbReference type="FunFam" id="1.25.10.10:FF:000057">
    <property type="entry name" value="Exportin-2 isoform 1"/>
    <property type="match status" value="1"/>
</dbReference>
<dbReference type="HOGENOM" id="CLU_009614_0_0_1"/>
<dbReference type="GO" id="GO:0006606">
    <property type="term" value="P:protein import into nucleus"/>
    <property type="evidence" value="ECO:0007669"/>
    <property type="project" value="TreeGrafter"/>
</dbReference>
<accession>A0A0A0HVG2</accession>
<keyword evidence="7" id="KW-0539">Nucleus</keyword>
<dbReference type="SMART" id="SM00913">
    <property type="entry name" value="IBN_N"/>
    <property type="match status" value="1"/>
</dbReference>
<gene>
    <name evidence="9" type="ORF">PADG_11822</name>
</gene>
<dbReference type="GO" id="GO:0046827">
    <property type="term" value="P:positive regulation of protein export from nucleus"/>
    <property type="evidence" value="ECO:0007669"/>
    <property type="project" value="EnsemblFungi"/>
</dbReference>
<evidence type="ECO:0000256" key="4">
    <source>
        <dbReference type="ARBA" id="ARBA00022448"/>
    </source>
</evidence>
<dbReference type="EMBL" id="KN275961">
    <property type="protein sequence ID" value="KGM92031.1"/>
    <property type="molecule type" value="Genomic_DNA"/>
</dbReference>
<dbReference type="eggNOG" id="KOG0053">
    <property type="taxonomic scope" value="Eukaryota"/>
</dbReference>
<dbReference type="Gene3D" id="1.25.10.10">
    <property type="entry name" value="Leucine-rich Repeat Variant"/>
    <property type="match status" value="1"/>
</dbReference>
<reference evidence="9 10" key="1">
    <citation type="journal article" date="2011" name="PLoS Genet.">
        <title>Comparative genomic analysis of human fungal pathogens causing paracoccidioidomycosis.</title>
        <authorList>
            <person name="Desjardins C.A."/>
            <person name="Champion M.D."/>
            <person name="Holder J.W."/>
            <person name="Muszewska A."/>
            <person name="Goldberg J."/>
            <person name="Bailao A.M."/>
            <person name="Brigido M.M."/>
            <person name="Ferreira M.E."/>
            <person name="Garcia A.M."/>
            <person name="Grynberg M."/>
            <person name="Gujja S."/>
            <person name="Heiman D.I."/>
            <person name="Henn M.R."/>
            <person name="Kodira C.D."/>
            <person name="Leon-Narvaez H."/>
            <person name="Longo L.V."/>
            <person name="Ma L.J."/>
            <person name="Malavazi I."/>
            <person name="Matsuo A.L."/>
            <person name="Morais F.V."/>
            <person name="Pereira M."/>
            <person name="Rodriguez-Brito S."/>
            <person name="Sakthikumar S."/>
            <person name="Salem-Izacc S.M."/>
            <person name="Sykes S.M."/>
            <person name="Teixeira M.M."/>
            <person name="Vallejo M.C."/>
            <person name="Walter M.E."/>
            <person name="Yandava C."/>
            <person name="Young S."/>
            <person name="Zeng Q."/>
            <person name="Zucker J."/>
            <person name="Felipe M.S."/>
            <person name="Goldman G.H."/>
            <person name="Haas B.J."/>
            <person name="McEwen J.G."/>
            <person name="Nino-Vega G."/>
            <person name="Puccia R."/>
            <person name="San-Blas G."/>
            <person name="Soares C.M."/>
            <person name="Birren B.W."/>
            <person name="Cuomo C.A."/>
        </authorList>
    </citation>
    <scope>NUCLEOTIDE SEQUENCE [LARGE SCALE GENOMIC DNA]</scope>
    <source>
        <strain evidence="9 10">Pb18</strain>
    </source>
</reference>
<dbReference type="Pfam" id="PF08506">
    <property type="entry name" value="Cse1"/>
    <property type="match status" value="1"/>
</dbReference>
<dbReference type="RefSeq" id="XP_010760541.1">
    <property type="nucleotide sequence ID" value="XM_010762239.1"/>
</dbReference>
<evidence type="ECO:0000313" key="10">
    <source>
        <dbReference type="Proteomes" id="UP000001628"/>
    </source>
</evidence>
<keyword evidence="6" id="KW-0653">Protein transport</keyword>
<dbReference type="GO" id="GO:0005049">
    <property type="term" value="F:nuclear export signal receptor activity"/>
    <property type="evidence" value="ECO:0007669"/>
    <property type="project" value="EnsemblFungi"/>
</dbReference>
<dbReference type="InParanoid" id="A0A0A0HVG2"/>
<evidence type="ECO:0000256" key="2">
    <source>
        <dbReference type="ARBA" id="ARBA00004496"/>
    </source>
</evidence>
<dbReference type="GO" id="GO:0034399">
    <property type="term" value="C:nuclear periphery"/>
    <property type="evidence" value="ECO:0007669"/>
    <property type="project" value="EnsemblFungi"/>
</dbReference>
<evidence type="ECO:0000259" key="8">
    <source>
        <dbReference type="PROSITE" id="PS50166"/>
    </source>
</evidence>
<dbReference type="InterPro" id="IPR016024">
    <property type="entry name" value="ARM-type_fold"/>
</dbReference>
<dbReference type="SUPFAM" id="SSF48371">
    <property type="entry name" value="ARM repeat"/>
    <property type="match status" value="1"/>
</dbReference>
<dbReference type="eggNOG" id="KOG1992">
    <property type="taxonomic scope" value="Eukaryota"/>
</dbReference>
<evidence type="ECO:0000313" key="9">
    <source>
        <dbReference type="EMBL" id="KGM92031.1"/>
    </source>
</evidence>
<dbReference type="VEuPathDB" id="FungiDB:PADG_11822"/>
<evidence type="ECO:0000256" key="3">
    <source>
        <dbReference type="ARBA" id="ARBA00008669"/>
    </source>
</evidence>
<protein>
    <recommendedName>
        <fullName evidence="8">Importin N-terminal domain-containing protein</fullName>
    </recommendedName>
</protein>
<dbReference type="AlphaFoldDB" id="A0A0A0HVG2"/>
<dbReference type="InterPro" id="IPR015424">
    <property type="entry name" value="PyrdxlP-dep_Trfase"/>
</dbReference>
<dbReference type="FunCoup" id="A0A0A0HVG2">
    <property type="interactions" value="1119"/>
</dbReference>
<evidence type="ECO:0000256" key="6">
    <source>
        <dbReference type="ARBA" id="ARBA00022927"/>
    </source>
</evidence>
<dbReference type="SUPFAM" id="SSF53383">
    <property type="entry name" value="PLP-dependent transferases"/>
    <property type="match status" value="1"/>
</dbReference>
<dbReference type="PROSITE" id="PS50166">
    <property type="entry name" value="IMPORTIN_B_NT"/>
    <property type="match status" value="1"/>
</dbReference>
<dbReference type="KEGG" id="pbn:PADG_11822"/>
<evidence type="ECO:0000256" key="1">
    <source>
        <dbReference type="ARBA" id="ARBA00004123"/>
    </source>
</evidence>
<dbReference type="Pfam" id="PF03810">
    <property type="entry name" value="IBN_N"/>
    <property type="match status" value="1"/>
</dbReference>
<comment type="subcellular location">
    <subcellularLocation>
        <location evidence="2">Cytoplasm</location>
    </subcellularLocation>
    <subcellularLocation>
        <location evidence="1">Nucleus</location>
    </subcellularLocation>
</comment>
<dbReference type="GO" id="GO:0005635">
    <property type="term" value="C:nuclear envelope"/>
    <property type="evidence" value="ECO:0007669"/>
    <property type="project" value="EnsemblFungi"/>
</dbReference>
<dbReference type="InterPro" id="IPR015421">
    <property type="entry name" value="PyrdxlP-dep_Trfase_major"/>
</dbReference>
<evidence type="ECO:0000256" key="5">
    <source>
        <dbReference type="ARBA" id="ARBA00022490"/>
    </source>
</evidence>
<dbReference type="GO" id="GO:0032991">
    <property type="term" value="C:protein-containing complex"/>
    <property type="evidence" value="ECO:0007669"/>
    <property type="project" value="EnsemblFungi"/>
</dbReference>
<organism evidence="9 10">
    <name type="scientific">Paracoccidioides brasiliensis (strain Pb18)</name>
    <dbReference type="NCBI Taxonomy" id="502780"/>
    <lineage>
        <taxon>Eukaryota</taxon>
        <taxon>Fungi</taxon>
        <taxon>Dikarya</taxon>
        <taxon>Ascomycota</taxon>
        <taxon>Pezizomycotina</taxon>
        <taxon>Eurotiomycetes</taxon>
        <taxon>Eurotiomycetidae</taxon>
        <taxon>Onygenales</taxon>
        <taxon>Ajellomycetaceae</taxon>
        <taxon>Paracoccidioides</taxon>
    </lineage>
</organism>
<name>A0A0A0HVG2_PARBD</name>
<keyword evidence="5" id="KW-0963">Cytoplasm</keyword>
<dbReference type="InterPro" id="IPR005043">
    <property type="entry name" value="XPO2_C"/>
</dbReference>
<feature type="domain" description="Importin N-terminal" evidence="8">
    <location>
        <begin position="24"/>
        <end position="96"/>
    </location>
</feature>
<dbReference type="GO" id="GO:0006611">
    <property type="term" value="P:protein export from nucleus"/>
    <property type="evidence" value="ECO:0007669"/>
    <property type="project" value="EnsemblFungi"/>
</dbReference>
<dbReference type="PANTHER" id="PTHR10997">
    <property type="entry name" value="IMPORTIN-7, 8, 11"/>
    <property type="match status" value="1"/>
</dbReference>
<dbReference type="Gene3D" id="3.40.640.10">
    <property type="entry name" value="Type I PLP-dependent aspartate aminotransferase-like (Major domain)"/>
    <property type="match status" value="1"/>
</dbReference>
<keyword evidence="10" id="KW-1185">Reference proteome</keyword>
<proteinExistence type="inferred from homology"/>
<dbReference type="OrthoDB" id="3268246at2759"/>
<evidence type="ECO:0000256" key="7">
    <source>
        <dbReference type="ARBA" id="ARBA00023242"/>
    </source>
</evidence>
<keyword evidence="4" id="KW-0813">Transport</keyword>
<dbReference type="InterPro" id="IPR001494">
    <property type="entry name" value="Importin-beta_N"/>
</dbReference>
<sequence>MADNLAALSRLLEASLDPRQYKQAESTLRQEETKPGFSILLLQITASSTPYNTRLASALCFKNFIKRNWTDEDGNYKLPLDEVATIKRELISLMISVPAGIQTQLGEAVSIIADSDFWERWDTLVDDLVSKFSPDNTIVNIGVLQVAHSIFKRWRPLFRSDDLYTEINHVLQKFGNPYLSLLESLDTFLERNKSKKEQLTQGFTQLNLMIKLLYDLSSHDLPPMFEDHLQAIAAVLLKYLVYDNALLHTDDESESGQLEFVKAGIFEILTLYVQKYIDVFGTHVQQFIGSSWNLLTTIGQDTKYDILVSRALQFLTSIARIPEYAVAFQDEGTLSQITEKVILPNISLRESDIEMFEDEPIEFIRRDLEGSDSDTRRRAATDFLRRLLEIFEQSVTKVVTQYSDHYLAEYSKNPSEHWKSKDTAVYLFSAIAAKGVATAIHGVTSTNSLVNITDFFQKHLASDLVMESGVHPILKVDAVKYLYAFRSLITKEQWQEVLPLLVKHLGASEYVVYTYAAVALERILFLTDGVGQPVIPPSSITPLAGDLLEHIFRLIEKDPAPPKVQENEFLMRCVMRVLIVIKDAVVPLTDSVLRHFITITQIISTNPSNPRFYYYHFEALGALIRFAAPSQPAKLEETLYPPFVAVLQSDVQEFAPYVFQLLAALLEANPFGTLPEYYQNLVAPIIAPAMWESKGNVPALVRLLSSIITRGEQSIRTNNQIEPILGIFQKLVSSKASESYGFDLLESVIATFPSSVLEQYFVPIIRIILTRLQHSKTENFCLRFVRFYHFISANDAKGYSADFFIQVTENVQSGVFTPIYLNIILPETQKLARPLDRKTAVISFAKTLANSEAFATRYKKGWAFTCEALLNLLGQSPLPVTNGDIIAENDVEDMAFGVGFTQLNTIRPTPRDLRPDIGSQYNVWVGSYLKETDKKHGGRISAFAEERLSPEAKAGLEALLSGNEVIAVISRLSGLQKLDFDFPAEPRKGDVILLETPVNPRGGAYNIEKYSKVAYQRGTYLIVDSTFAPPGLQDPFL</sequence>
<dbReference type="GO" id="GO:0061015">
    <property type="term" value="P:snRNA import into nucleus"/>
    <property type="evidence" value="ECO:0007669"/>
    <property type="project" value="EnsemblFungi"/>
</dbReference>
<dbReference type="InterPro" id="IPR013713">
    <property type="entry name" value="XPO2_central"/>
</dbReference>